<accession>T1GJX8</accession>
<reference evidence="1" key="2">
    <citation type="submission" date="2015-06" db="UniProtKB">
        <authorList>
            <consortium name="EnsemblMetazoa"/>
        </authorList>
    </citation>
    <scope>IDENTIFICATION</scope>
</reference>
<dbReference type="EMBL" id="CAQQ02057208">
    <property type="status" value="NOT_ANNOTATED_CDS"/>
    <property type="molecule type" value="Genomic_DNA"/>
</dbReference>
<evidence type="ECO:0000313" key="1">
    <source>
        <dbReference type="EnsemblMetazoa" id="MESCA003788-PA"/>
    </source>
</evidence>
<proteinExistence type="predicted"/>
<sequence length="177" mass="20160">MKAAENIKKHQEHDYNKFMQILGYADYIDVVRRTTSSVASVFQGLEKEAKSRGLRVIADKTKCMLSRRNQSNHESIFTIGDYDFESTLNAGSQYCKADAPHTKLRTLTIMSCERLKPHVIKLVGSYKCPLMPDRSATDLMSFKLTHINSSSIPGKRLLIIVRKSCKPIFVPINFFKL</sequence>
<protein>
    <recommendedName>
        <fullName evidence="3">Reverse transcriptase domain-containing protein</fullName>
    </recommendedName>
</protein>
<dbReference type="Proteomes" id="UP000015102">
    <property type="component" value="Unassembled WGS sequence"/>
</dbReference>
<dbReference type="EnsemblMetazoa" id="MESCA003788-RA">
    <property type="protein sequence ID" value="MESCA003788-PA"/>
    <property type="gene ID" value="MESCA003788"/>
</dbReference>
<keyword evidence="2" id="KW-1185">Reference proteome</keyword>
<dbReference type="EMBL" id="CAQQ02057207">
    <property type="status" value="NOT_ANNOTATED_CDS"/>
    <property type="molecule type" value="Genomic_DNA"/>
</dbReference>
<dbReference type="AlphaFoldDB" id="T1GJX8"/>
<organism evidence="1 2">
    <name type="scientific">Megaselia scalaris</name>
    <name type="common">Humpbacked fly</name>
    <name type="synonym">Phora scalaris</name>
    <dbReference type="NCBI Taxonomy" id="36166"/>
    <lineage>
        <taxon>Eukaryota</taxon>
        <taxon>Metazoa</taxon>
        <taxon>Ecdysozoa</taxon>
        <taxon>Arthropoda</taxon>
        <taxon>Hexapoda</taxon>
        <taxon>Insecta</taxon>
        <taxon>Pterygota</taxon>
        <taxon>Neoptera</taxon>
        <taxon>Endopterygota</taxon>
        <taxon>Diptera</taxon>
        <taxon>Brachycera</taxon>
        <taxon>Muscomorpha</taxon>
        <taxon>Platypezoidea</taxon>
        <taxon>Phoridae</taxon>
        <taxon>Megaseliini</taxon>
        <taxon>Megaselia</taxon>
    </lineage>
</organism>
<reference evidence="2" key="1">
    <citation type="submission" date="2013-02" db="EMBL/GenBank/DDBJ databases">
        <authorList>
            <person name="Hughes D."/>
        </authorList>
    </citation>
    <scope>NUCLEOTIDE SEQUENCE</scope>
    <source>
        <strain>Durham</strain>
        <strain evidence="2">NC isolate 2 -- Noor lab</strain>
    </source>
</reference>
<evidence type="ECO:0008006" key="3">
    <source>
        <dbReference type="Google" id="ProtNLM"/>
    </source>
</evidence>
<evidence type="ECO:0000313" key="2">
    <source>
        <dbReference type="Proteomes" id="UP000015102"/>
    </source>
</evidence>
<dbReference type="HOGENOM" id="CLU_1519585_0_0_1"/>
<name>T1GJX8_MEGSC</name>